<gene>
    <name evidence="3" type="primary">106057257</name>
</gene>
<feature type="binding site" evidence="1">
    <location>
        <position position="207"/>
    </location>
    <ligand>
        <name>Zn(2+)</name>
        <dbReference type="ChEBI" id="CHEBI:29105"/>
        <note>catalytic</note>
    </ligand>
</feature>
<dbReference type="GO" id="GO:0046872">
    <property type="term" value="F:metal ion binding"/>
    <property type="evidence" value="ECO:0007669"/>
    <property type="project" value="UniProtKB-KW"/>
</dbReference>
<organism evidence="3 4">
    <name type="scientific">Biomphalaria glabrata</name>
    <name type="common">Bloodfluke planorb</name>
    <name type="synonym">Freshwater snail</name>
    <dbReference type="NCBI Taxonomy" id="6526"/>
    <lineage>
        <taxon>Eukaryota</taxon>
        <taxon>Metazoa</taxon>
        <taxon>Spiralia</taxon>
        <taxon>Lophotrochozoa</taxon>
        <taxon>Mollusca</taxon>
        <taxon>Gastropoda</taxon>
        <taxon>Heterobranchia</taxon>
        <taxon>Euthyneura</taxon>
        <taxon>Panpulmonata</taxon>
        <taxon>Hygrophila</taxon>
        <taxon>Lymnaeoidea</taxon>
        <taxon>Planorbidae</taxon>
        <taxon>Biomphalaria</taxon>
    </lineage>
</organism>
<dbReference type="KEGG" id="bgt:106057257"/>
<dbReference type="AlphaFoldDB" id="A0A2C9KDU9"/>
<dbReference type="InterPro" id="IPR001590">
    <property type="entry name" value="Peptidase_M12B"/>
</dbReference>
<evidence type="ECO:0000256" key="1">
    <source>
        <dbReference type="PROSITE-ProRule" id="PRU00276"/>
    </source>
</evidence>
<sequence length="500" mass="55161">MSLANYDKVTFSKTTKESNMMSTSILILCFLYMKTPAYGQVYKAEGYFVVDYEVVQSYIRNVPVTVRTTAKSAHALVELQKDIDFTLSEVNKMFATLQPTLSLEVYLRKLDILGVNVIPLSSVIPGTTNGVQSDKALTTFESWLQAQNSYSNLKYDFAFLWTGYDVYGSAGSYTGGFAHIGKICDSKLATGVAEFSMTYQAALTTAHEIAHILGSDHGGAASNYLMAALLDATDVKRWFFSTCSALDIKDYILTLKTNCLLTTDSVSTIQNVSYGSYTGQMMNPDVICQRAMNDSNSYMCKPWSLYKNLPPSGDNVCSQIYCALPGTLRCSGAFPTDGMVCDSGKRCIRGKCTTESTAPTNSDSNCTLGDQNVLEVLSLDFNGTCQGFISKYGSSYCYQSTIQQRCCKTCKPYYTGRTGCEYGDRSMNCIKYIKAAICPWNKNLCCGYCYGYVAKRSLVDLLNKNVTQTILSPNSLPKILNETVIGVNDVKSKEIYSFEE</sequence>
<dbReference type="VEuPathDB" id="VectorBase:BGLB017987"/>
<evidence type="ECO:0000313" key="4">
    <source>
        <dbReference type="Proteomes" id="UP000076420"/>
    </source>
</evidence>
<dbReference type="Pfam" id="PF01421">
    <property type="entry name" value="Reprolysin"/>
    <property type="match status" value="1"/>
</dbReference>
<proteinExistence type="predicted"/>
<dbReference type="InterPro" id="IPR024079">
    <property type="entry name" value="MetalloPept_cat_dom_sf"/>
</dbReference>
<dbReference type="SUPFAM" id="SSF55486">
    <property type="entry name" value="Metalloproteases ('zincins'), catalytic domain"/>
    <property type="match status" value="1"/>
</dbReference>
<dbReference type="Gene3D" id="3.40.1620.60">
    <property type="match status" value="1"/>
</dbReference>
<name>A0A2C9KDU9_BIOGL</name>
<keyword evidence="1" id="KW-0862">Zinc</keyword>
<dbReference type="Proteomes" id="UP000076420">
    <property type="component" value="Unassembled WGS sequence"/>
</dbReference>
<dbReference type="Gene3D" id="3.40.390.10">
    <property type="entry name" value="Collagenase (Catalytic Domain)"/>
    <property type="match status" value="1"/>
</dbReference>
<dbReference type="OrthoDB" id="6124312at2759"/>
<feature type="binding site" evidence="1">
    <location>
        <position position="217"/>
    </location>
    <ligand>
        <name>Zn(2+)</name>
        <dbReference type="ChEBI" id="CHEBI:29105"/>
        <note>catalytic</note>
    </ligand>
</feature>
<dbReference type="PROSITE" id="PS50215">
    <property type="entry name" value="ADAM_MEPRO"/>
    <property type="match status" value="1"/>
</dbReference>
<evidence type="ECO:0000259" key="2">
    <source>
        <dbReference type="PROSITE" id="PS50215"/>
    </source>
</evidence>
<keyword evidence="1" id="KW-0479">Metal-binding</keyword>
<dbReference type="EnsemblMetazoa" id="BGLB017987-RB">
    <property type="protein sequence ID" value="BGLB017987-PB"/>
    <property type="gene ID" value="BGLB017987"/>
</dbReference>
<protein>
    <recommendedName>
        <fullName evidence="2">Peptidase M12B domain-containing protein</fullName>
    </recommendedName>
</protein>
<dbReference type="VEuPathDB" id="VectorBase:BGLAX_040531"/>
<accession>A0A2C9KDU9</accession>
<dbReference type="GO" id="GO:0006508">
    <property type="term" value="P:proteolysis"/>
    <property type="evidence" value="ECO:0007669"/>
    <property type="project" value="InterPro"/>
</dbReference>
<reference evidence="3" key="1">
    <citation type="submission" date="2020-05" db="UniProtKB">
        <authorList>
            <consortium name="EnsemblMetazoa"/>
        </authorList>
    </citation>
    <scope>IDENTIFICATION</scope>
    <source>
        <strain evidence="3">BB02</strain>
    </source>
</reference>
<feature type="binding site" evidence="1">
    <location>
        <position position="211"/>
    </location>
    <ligand>
        <name>Zn(2+)</name>
        <dbReference type="ChEBI" id="CHEBI:29105"/>
        <note>catalytic</note>
    </ligand>
</feature>
<dbReference type="GO" id="GO:0004222">
    <property type="term" value="F:metalloendopeptidase activity"/>
    <property type="evidence" value="ECO:0007669"/>
    <property type="project" value="InterPro"/>
</dbReference>
<comment type="caution">
    <text evidence="1">Lacks conserved residue(s) required for the propagation of feature annotation.</text>
</comment>
<feature type="domain" description="Peptidase M12B" evidence="2">
    <location>
        <begin position="42"/>
        <end position="264"/>
    </location>
</feature>
<feature type="active site" evidence="1">
    <location>
        <position position="208"/>
    </location>
</feature>
<evidence type="ECO:0000313" key="3">
    <source>
        <dbReference type="EnsemblMetazoa" id="BGLB017987-PB"/>
    </source>
</evidence>